<comment type="function">
    <text evidence="1">Produces ATP from ADP in the presence of a proton gradient across the membrane. The gamma chain is believed to be important in regulating ATPase activity and the flow of protons through the CF(0) complex.</text>
</comment>
<reference evidence="11 12" key="1">
    <citation type="submission" date="2019-12" db="EMBL/GenBank/DDBJ databases">
        <title>Draft genome sequence of Pseudomonas otitidis recovered from a chicken carcass.</title>
        <authorList>
            <person name="Vieira T.R."/>
            <person name="Oliviera E.F.C."/>
            <person name="Silva N.M.V."/>
            <person name="Sambrano G.E."/>
            <person name="Cibulski S.P."/>
            <person name="Cardoso M.R.I."/>
        </authorList>
    </citation>
    <scope>NUCLEOTIDE SEQUENCE [LARGE SCALE GENOMIC DNA]</scope>
    <source>
        <strain evidence="11 12">25_K</strain>
    </source>
</reference>
<evidence type="ECO:0000256" key="6">
    <source>
        <dbReference type="ARBA" id="ARBA00023065"/>
    </source>
</evidence>
<feature type="non-terminal residue" evidence="11">
    <location>
        <position position="118"/>
    </location>
</feature>
<comment type="subcellular location">
    <subcellularLocation>
        <location evidence="2">Membrane</location>
        <topology evidence="2">Peripheral membrane protein</topology>
    </subcellularLocation>
</comment>
<name>A0A7X3HG29_9GAMM</name>
<dbReference type="EMBL" id="WTFN01000387">
    <property type="protein sequence ID" value="MWK60404.1"/>
    <property type="molecule type" value="Genomic_DNA"/>
</dbReference>
<organism evidence="11 12">
    <name type="scientific">Metapseudomonas otitidis</name>
    <dbReference type="NCBI Taxonomy" id="319939"/>
    <lineage>
        <taxon>Bacteria</taxon>
        <taxon>Pseudomonadati</taxon>
        <taxon>Pseudomonadota</taxon>
        <taxon>Gammaproteobacteria</taxon>
        <taxon>Pseudomonadales</taxon>
        <taxon>Pseudomonadaceae</taxon>
        <taxon>Metapseudomonas</taxon>
    </lineage>
</organism>
<protein>
    <submittedName>
        <fullName evidence="11">Uncharacterized protein</fullName>
    </submittedName>
</protein>
<evidence type="ECO:0000256" key="7">
    <source>
        <dbReference type="ARBA" id="ARBA00023136"/>
    </source>
</evidence>
<feature type="region of interest" description="Disordered" evidence="10">
    <location>
        <begin position="1"/>
        <end position="44"/>
    </location>
</feature>
<evidence type="ECO:0000256" key="1">
    <source>
        <dbReference type="ARBA" id="ARBA00003456"/>
    </source>
</evidence>
<keyword evidence="8" id="KW-0139">CF(1)</keyword>
<evidence type="ECO:0000313" key="12">
    <source>
        <dbReference type="Proteomes" id="UP000461288"/>
    </source>
</evidence>
<keyword evidence="6" id="KW-0406">Ion transport</keyword>
<sequence length="118" mass="13400">RRGRGECPGLLARHPSRQGRGAGKGRRDPQIENRCRTGGGAGSKRGVLGEVGRQYFAKKQMDVDTNFRYTVQKPTMHRARQISERMIDLYLTGKLDEVYIIYTQMINSVTMEAEVEQL</sequence>
<dbReference type="Gene3D" id="3.40.1380.10">
    <property type="match status" value="1"/>
</dbReference>
<dbReference type="SUPFAM" id="SSF52943">
    <property type="entry name" value="ATP synthase (F1-ATPase), gamma subunit"/>
    <property type="match status" value="1"/>
</dbReference>
<gene>
    <name evidence="11" type="ORF">GO594_30980</name>
</gene>
<keyword evidence="7" id="KW-0472">Membrane</keyword>
<dbReference type="AlphaFoldDB" id="A0A7X3HG29"/>
<evidence type="ECO:0000256" key="3">
    <source>
        <dbReference type="ARBA" id="ARBA00007681"/>
    </source>
</evidence>
<evidence type="ECO:0000256" key="10">
    <source>
        <dbReference type="SAM" id="MobiDB-lite"/>
    </source>
</evidence>
<comment type="caution">
    <text evidence="11">The sequence shown here is derived from an EMBL/GenBank/DDBJ whole genome shotgun (WGS) entry which is preliminary data.</text>
</comment>
<dbReference type="InterPro" id="IPR035968">
    <property type="entry name" value="ATP_synth_F1_ATPase_gsu"/>
</dbReference>
<evidence type="ECO:0000256" key="8">
    <source>
        <dbReference type="ARBA" id="ARBA00023196"/>
    </source>
</evidence>
<dbReference type="Pfam" id="PF00231">
    <property type="entry name" value="ATP-synt"/>
    <property type="match status" value="1"/>
</dbReference>
<keyword evidence="5" id="KW-0375">Hydrogen ion transport</keyword>
<feature type="non-terminal residue" evidence="11">
    <location>
        <position position="1"/>
    </location>
</feature>
<dbReference type="InterPro" id="IPR000131">
    <property type="entry name" value="ATP_synth_F1_gsu"/>
</dbReference>
<evidence type="ECO:0000256" key="2">
    <source>
        <dbReference type="ARBA" id="ARBA00004170"/>
    </source>
</evidence>
<keyword evidence="9" id="KW-0066">ATP synthesis</keyword>
<evidence type="ECO:0000256" key="4">
    <source>
        <dbReference type="ARBA" id="ARBA00022448"/>
    </source>
</evidence>
<evidence type="ECO:0000313" key="11">
    <source>
        <dbReference type="EMBL" id="MWK60404.1"/>
    </source>
</evidence>
<feature type="compositionally biased region" description="Basic and acidic residues" evidence="10">
    <location>
        <begin position="25"/>
        <end position="35"/>
    </location>
</feature>
<evidence type="ECO:0000256" key="5">
    <source>
        <dbReference type="ARBA" id="ARBA00022781"/>
    </source>
</evidence>
<comment type="similarity">
    <text evidence="3">Belongs to the ATPase gamma chain family.</text>
</comment>
<dbReference type="GO" id="GO:0046933">
    <property type="term" value="F:proton-transporting ATP synthase activity, rotational mechanism"/>
    <property type="evidence" value="ECO:0007669"/>
    <property type="project" value="InterPro"/>
</dbReference>
<proteinExistence type="inferred from homology"/>
<evidence type="ECO:0000256" key="9">
    <source>
        <dbReference type="ARBA" id="ARBA00023310"/>
    </source>
</evidence>
<keyword evidence="4" id="KW-0813">Transport</keyword>
<accession>A0A7X3HG29</accession>
<dbReference type="GO" id="GO:0045259">
    <property type="term" value="C:proton-transporting ATP synthase complex"/>
    <property type="evidence" value="ECO:0007669"/>
    <property type="project" value="UniProtKB-KW"/>
</dbReference>
<dbReference type="Proteomes" id="UP000461288">
    <property type="component" value="Unassembled WGS sequence"/>
</dbReference>